<reference evidence="3" key="1">
    <citation type="submission" date="2024-07" db="EMBL/GenBank/DDBJ databases">
        <title>Two chromosome-level genome assemblies of Korean endemic species Abeliophyllum distichum and Forsythia ovata (Oleaceae).</title>
        <authorList>
            <person name="Jang H."/>
        </authorList>
    </citation>
    <scope>NUCLEOTIDE SEQUENCE [LARGE SCALE GENOMIC DNA]</scope>
</reference>
<evidence type="ECO:0000313" key="3">
    <source>
        <dbReference type="Proteomes" id="UP001604277"/>
    </source>
</evidence>
<gene>
    <name evidence="2" type="ORF">Fot_42407</name>
</gene>
<evidence type="ECO:0000256" key="1">
    <source>
        <dbReference type="SAM" id="MobiDB-lite"/>
    </source>
</evidence>
<proteinExistence type="predicted"/>
<dbReference type="Proteomes" id="UP001604277">
    <property type="component" value="Unassembled WGS sequence"/>
</dbReference>
<name>A0ABD1RL33_9LAMI</name>
<comment type="caution">
    <text evidence="2">The sequence shown here is derived from an EMBL/GenBank/DDBJ whole genome shotgun (WGS) entry which is preliminary data.</text>
</comment>
<dbReference type="EMBL" id="JBFOLJ010000012">
    <property type="protein sequence ID" value="KAL2489115.1"/>
    <property type="molecule type" value="Genomic_DNA"/>
</dbReference>
<dbReference type="AlphaFoldDB" id="A0ABD1RL33"/>
<keyword evidence="3" id="KW-1185">Reference proteome</keyword>
<accession>A0ABD1RL33</accession>
<feature type="compositionally biased region" description="Polar residues" evidence="1">
    <location>
        <begin position="32"/>
        <end position="45"/>
    </location>
</feature>
<organism evidence="2 3">
    <name type="scientific">Forsythia ovata</name>
    <dbReference type="NCBI Taxonomy" id="205694"/>
    <lineage>
        <taxon>Eukaryota</taxon>
        <taxon>Viridiplantae</taxon>
        <taxon>Streptophyta</taxon>
        <taxon>Embryophyta</taxon>
        <taxon>Tracheophyta</taxon>
        <taxon>Spermatophyta</taxon>
        <taxon>Magnoliopsida</taxon>
        <taxon>eudicotyledons</taxon>
        <taxon>Gunneridae</taxon>
        <taxon>Pentapetalae</taxon>
        <taxon>asterids</taxon>
        <taxon>lamiids</taxon>
        <taxon>Lamiales</taxon>
        <taxon>Oleaceae</taxon>
        <taxon>Forsythieae</taxon>
        <taxon>Forsythia</taxon>
    </lineage>
</organism>
<feature type="region of interest" description="Disordered" evidence="1">
    <location>
        <begin position="32"/>
        <end position="57"/>
    </location>
</feature>
<protein>
    <submittedName>
        <fullName evidence="2">Uncharacterized protein</fullName>
    </submittedName>
</protein>
<evidence type="ECO:0000313" key="2">
    <source>
        <dbReference type="EMBL" id="KAL2489115.1"/>
    </source>
</evidence>
<sequence length="110" mass="11952">MPLHSPVPNSRHIPQSRSTSYIICTDPVDESLQASNSHTAPSLSHSDFRPASPEPITELPMVDLTPIAAAPLGSHLMLTQAKADIFKTRHPAHFRLVSSSGLLFSSSYIH</sequence>